<dbReference type="Proteomes" id="UP000554482">
    <property type="component" value="Unassembled WGS sequence"/>
</dbReference>
<dbReference type="OrthoDB" id="1750606at2759"/>
<sequence>MAGIPFGFGGRSNQCLFSREVVNSSGVSNRNEVRFVDPLVEKPKAPSFATVASIPQLKVGRDVDLSSLPMPSKHGSFPTVKLAKADVLKGLDECKWALVGRLDFSKTNILKVRAEIDLKWKLKESCKAIPLGR</sequence>
<keyword evidence="2" id="KW-1185">Reference proteome</keyword>
<reference evidence="1 2" key="1">
    <citation type="submission" date="2020-06" db="EMBL/GenBank/DDBJ databases">
        <title>Transcriptomic and genomic resources for Thalictrum thalictroides and T. hernandezii: Facilitating candidate gene discovery in an emerging model plant lineage.</title>
        <authorList>
            <person name="Arias T."/>
            <person name="Riano-Pachon D.M."/>
            <person name="Di Stilio V.S."/>
        </authorList>
    </citation>
    <scope>NUCLEOTIDE SEQUENCE [LARGE SCALE GENOMIC DNA]</scope>
    <source>
        <strain evidence="2">cv. WT478/WT964</strain>
        <tissue evidence="1">Leaves</tissue>
    </source>
</reference>
<gene>
    <name evidence="1" type="ORF">FRX31_022906</name>
</gene>
<comment type="caution">
    <text evidence="1">The sequence shown here is derived from an EMBL/GenBank/DDBJ whole genome shotgun (WGS) entry which is preliminary data.</text>
</comment>
<dbReference type="AlphaFoldDB" id="A0A7J6VS01"/>
<evidence type="ECO:0000313" key="2">
    <source>
        <dbReference type="Proteomes" id="UP000554482"/>
    </source>
</evidence>
<organism evidence="1 2">
    <name type="scientific">Thalictrum thalictroides</name>
    <name type="common">Rue-anemone</name>
    <name type="synonym">Anemone thalictroides</name>
    <dbReference type="NCBI Taxonomy" id="46969"/>
    <lineage>
        <taxon>Eukaryota</taxon>
        <taxon>Viridiplantae</taxon>
        <taxon>Streptophyta</taxon>
        <taxon>Embryophyta</taxon>
        <taxon>Tracheophyta</taxon>
        <taxon>Spermatophyta</taxon>
        <taxon>Magnoliopsida</taxon>
        <taxon>Ranunculales</taxon>
        <taxon>Ranunculaceae</taxon>
        <taxon>Thalictroideae</taxon>
        <taxon>Thalictrum</taxon>
    </lineage>
</organism>
<proteinExistence type="predicted"/>
<accession>A0A7J6VS01</accession>
<feature type="non-terminal residue" evidence="1">
    <location>
        <position position="133"/>
    </location>
</feature>
<dbReference type="EMBL" id="JABWDY010027914">
    <property type="protein sequence ID" value="KAF5187507.1"/>
    <property type="molecule type" value="Genomic_DNA"/>
</dbReference>
<evidence type="ECO:0000313" key="1">
    <source>
        <dbReference type="EMBL" id="KAF5187507.1"/>
    </source>
</evidence>
<protein>
    <submittedName>
        <fullName evidence="1">Uncharacterized protein</fullName>
    </submittedName>
</protein>
<name>A0A7J6VS01_THATH</name>